<dbReference type="NCBIfam" id="TIGR00937">
    <property type="entry name" value="2A51"/>
    <property type="match status" value="1"/>
</dbReference>
<dbReference type="InterPro" id="IPR014047">
    <property type="entry name" value="Chr_Tranpt_l_chain"/>
</dbReference>
<feature type="transmembrane region" description="Helical" evidence="7">
    <location>
        <begin position="148"/>
        <end position="181"/>
    </location>
</feature>
<protein>
    <submittedName>
        <fullName evidence="8">Chromate transporter</fullName>
    </submittedName>
</protein>
<dbReference type="Pfam" id="PF02417">
    <property type="entry name" value="Chromate_transp"/>
    <property type="match status" value="2"/>
</dbReference>
<evidence type="ECO:0000256" key="4">
    <source>
        <dbReference type="ARBA" id="ARBA00022692"/>
    </source>
</evidence>
<dbReference type="eggNOG" id="COG2059">
    <property type="taxonomic scope" value="Bacteria"/>
</dbReference>
<dbReference type="OrthoDB" id="8969999at2"/>
<evidence type="ECO:0000313" key="8">
    <source>
        <dbReference type="EMBL" id="SDQ30385.1"/>
    </source>
</evidence>
<evidence type="ECO:0000256" key="5">
    <source>
        <dbReference type="ARBA" id="ARBA00022989"/>
    </source>
</evidence>
<feature type="transmembrane region" description="Helical" evidence="7">
    <location>
        <begin position="367"/>
        <end position="388"/>
    </location>
</feature>
<evidence type="ECO:0000256" key="7">
    <source>
        <dbReference type="SAM" id="Phobius"/>
    </source>
</evidence>
<gene>
    <name evidence="8" type="ORF">SAMN04488565_2027</name>
</gene>
<dbReference type="Proteomes" id="UP000182690">
    <property type="component" value="Unassembled WGS sequence"/>
</dbReference>
<accession>A0A1H0ZSB5</accession>
<dbReference type="PIRSF" id="PIRSF004810">
    <property type="entry name" value="ChrA"/>
    <property type="match status" value="1"/>
</dbReference>
<feature type="transmembrane region" description="Helical" evidence="7">
    <location>
        <begin position="274"/>
        <end position="296"/>
    </location>
</feature>
<sequence length="409" mass="41196">MATDPRTRARVLEVFGVFLRLGCTSFGGPVAHLGYFRDEFVVRRRWLTNAQYADLVALCQFLPGPASSQVGFGLGLRRAGLAGAVSAWIAFTLPSSLIMLAVAFGAAVLTGPVVDGVLRGVLAVAVAVVAHAVHGMRRSLAPDAARGSIAVLAAIAALLIGGVWGQLGVLCGGALAGVALLRPSAGGDGGVIAGRRAEGWPLWSRGAALTSLALCAVLLAALPLLAALTRNGAVALVDAVYRAGATVFGGGHVVLATLEAEPALARAIPQDQLLFGYGAAQAVPGPLFSFAAYVGAVWDGAGGGAERAAFALLAIVAIFAPGFLLLLGVLPFWARLQRRPAIAGAMRGIGAAVVGVLAAAFVDPVLVHGVTGWATLALALLSLVALLCRVPPWVIVIAGALCGGAAAVL</sequence>
<dbReference type="RefSeq" id="WP_010157242.1">
    <property type="nucleotide sequence ID" value="NZ_FNKB01000001.1"/>
</dbReference>
<feature type="transmembrane region" description="Helical" evidence="7">
    <location>
        <begin position="88"/>
        <end position="110"/>
    </location>
</feature>
<feature type="transmembrane region" description="Helical" evidence="7">
    <location>
        <begin position="308"/>
        <end position="334"/>
    </location>
</feature>
<evidence type="ECO:0000256" key="2">
    <source>
        <dbReference type="ARBA" id="ARBA00005262"/>
    </source>
</evidence>
<name>A0A1H0ZSB5_9MICO</name>
<keyword evidence="3" id="KW-1003">Cell membrane</keyword>
<keyword evidence="5 7" id="KW-1133">Transmembrane helix</keyword>
<comment type="similarity">
    <text evidence="2">Belongs to the chromate ion transporter (CHR) (TC 2.A.51) family.</text>
</comment>
<evidence type="ECO:0000256" key="3">
    <source>
        <dbReference type="ARBA" id="ARBA00022475"/>
    </source>
</evidence>
<comment type="subcellular location">
    <subcellularLocation>
        <location evidence="1">Cell membrane</location>
        <topology evidence="1">Multi-pass membrane protein</topology>
    </subcellularLocation>
</comment>
<organism evidence="8 9">
    <name type="scientific">Leucobacter chromiiresistens</name>
    <dbReference type="NCBI Taxonomy" id="1079994"/>
    <lineage>
        <taxon>Bacteria</taxon>
        <taxon>Bacillati</taxon>
        <taxon>Actinomycetota</taxon>
        <taxon>Actinomycetes</taxon>
        <taxon>Micrococcales</taxon>
        <taxon>Microbacteriaceae</taxon>
        <taxon>Leucobacter</taxon>
    </lineage>
</organism>
<evidence type="ECO:0000256" key="6">
    <source>
        <dbReference type="ARBA" id="ARBA00023136"/>
    </source>
</evidence>
<dbReference type="InterPro" id="IPR003370">
    <property type="entry name" value="Chromate_transpt"/>
</dbReference>
<evidence type="ECO:0000313" key="9">
    <source>
        <dbReference type="Proteomes" id="UP000182690"/>
    </source>
</evidence>
<dbReference type="AlphaFoldDB" id="A0A1H0ZSB5"/>
<dbReference type="PANTHER" id="PTHR33567">
    <property type="entry name" value="CHROMATE ION TRANSPORTER (EUROFUNG)"/>
    <property type="match status" value="1"/>
</dbReference>
<dbReference type="GO" id="GO:0015109">
    <property type="term" value="F:chromate transmembrane transporter activity"/>
    <property type="evidence" value="ECO:0007669"/>
    <property type="project" value="InterPro"/>
</dbReference>
<feature type="transmembrane region" description="Helical" evidence="7">
    <location>
        <begin position="116"/>
        <end position="136"/>
    </location>
</feature>
<dbReference type="GO" id="GO:0005886">
    <property type="term" value="C:plasma membrane"/>
    <property type="evidence" value="ECO:0007669"/>
    <property type="project" value="UniProtKB-SubCell"/>
</dbReference>
<dbReference type="PANTHER" id="PTHR33567:SF3">
    <property type="entry name" value="CHROMATE ION TRANSPORTER (EUROFUNG)"/>
    <property type="match status" value="1"/>
</dbReference>
<keyword evidence="4 7" id="KW-0812">Transmembrane</keyword>
<evidence type="ECO:0000256" key="1">
    <source>
        <dbReference type="ARBA" id="ARBA00004651"/>
    </source>
</evidence>
<reference evidence="8 9" key="1">
    <citation type="submission" date="2016-10" db="EMBL/GenBank/DDBJ databases">
        <authorList>
            <person name="de Groot N.N."/>
        </authorList>
    </citation>
    <scope>NUCLEOTIDE SEQUENCE [LARGE SCALE GENOMIC DNA]</scope>
    <source>
        <strain evidence="8 9">DSM 22788</strain>
    </source>
</reference>
<feature type="transmembrane region" description="Helical" evidence="7">
    <location>
        <begin position="207"/>
        <end position="228"/>
    </location>
</feature>
<keyword evidence="6 7" id="KW-0472">Membrane</keyword>
<feature type="transmembrane region" description="Helical" evidence="7">
    <location>
        <begin position="341"/>
        <end position="361"/>
    </location>
</feature>
<dbReference type="EMBL" id="FNKB01000001">
    <property type="protein sequence ID" value="SDQ30385.1"/>
    <property type="molecule type" value="Genomic_DNA"/>
</dbReference>
<dbReference type="STRING" id="1079994.SAMN04488565_2027"/>
<proteinExistence type="inferred from homology"/>